<feature type="signal peptide" evidence="5">
    <location>
        <begin position="1"/>
        <end position="35"/>
    </location>
</feature>
<evidence type="ECO:0000313" key="7">
    <source>
        <dbReference type="EMBL" id="WAH38794.1"/>
    </source>
</evidence>
<dbReference type="InterPro" id="IPR024370">
    <property type="entry name" value="PBP_domain"/>
</dbReference>
<sequence>MSLRAKKILAGAAALTAMVAVVGCGANGANNTAGAADTANNTSTGNSTAATGGNVSLAETGSSLLYPLFNGQWIPAYGSVASNVQMSAASTGSGTGISQSIAGTVDMGASDAYLADAQMQQNPGMLNIPVAISAQQVMYNLPGVKGNLKLSGDVLAQIYQGKIKFWDDSAIKSMNPGVTLPHQAIIPVRRSDGSGDTFLFTQFLSDTNSAWKGSVAYGTTVSWPSLSTEVGAKGNDGVVAALAKNKYSIGYVGISWLDKATQQGLGYAALKNKDGNFVLPQTANIQAAATQGTQNVPADERVSLIDEPGKDSYPIINFEYVILKKTQPSADKATAIKNFLNWAIDPSKGNDSKYLTPVHFLPLPSSIEPKSQAQINSITAG</sequence>
<dbReference type="PANTHER" id="PTHR42996">
    <property type="entry name" value="PHOSPHATE-BINDING PROTEIN PSTS"/>
    <property type="match status" value="1"/>
</dbReference>
<proteinExistence type="inferred from homology"/>
<dbReference type="InterPro" id="IPR005673">
    <property type="entry name" value="ABC_phos-bd_PstS"/>
</dbReference>
<reference evidence="7" key="1">
    <citation type="submission" date="2022-08" db="EMBL/GenBank/DDBJ databases">
        <title>Alicyclobacillus dauci DSM2870, complete genome.</title>
        <authorList>
            <person name="Wang Q."/>
            <person name="Cai R."/>
            <person name="Wang Z."/>
        </authorList>
    </citation>
    <scope>NUCLEOTIDE SEQUENCE</scope>
    <source>
        <strain evidence="7">DSM 28700</strain>
    </source>
</reference>
<evidence type="ECO:0000256" key="2">
    <source>
        <dbReference type="ARBA" id="ARBA00022448"/>
    </source>
</evidence>
<dbReference type="Proteomes" id="UP001164803">
    <property type="component" value="Chromosome"/>
</dbReference>
<dbReference type="PROSITE" id="PS51257">
    <property type="entry name" value="PROKAR_LIPOPROTEIN"/>
    <property type="match status" value="1"/>
</dbReference>
<protein>
    <recommendedName>
        <fullName evidence="4">Phosphate-binding protein</fullName>
    </recommendedName>
</protein>
<dbReference type="NCBIfam" id="TIGR00975">
    <property type="entry name" value="3a0107s03"/>
    <property type="match status" value="1"/>
</dbReference>
<dbReference type="Pfam" id="PF12849">
    <property type="entry name" value="PBP_like_2"/>
    <property type="match status" value="1"/>
</dbReference>
<dbReference type="PIRSF" id="PIRSF002756">
    <property type="entry name" value="PstS"/>
    <property type="match status" value="1"/>
</dbReference>
<keyword evidence="2 4" id="KW-0813">Transport</keyword>
<evidence type="ECO:0000256" key="5">
    <source>
        <dbReference type="SAM" id="SignalP"/>
    </source>
</evidence>
<dbReference type="InterPro" id="IPR050962">
    <property type="entry name" value="Phosphate-bind_PstS"/>
</dbReference>
<gene>
    <name evidence="7" type="primary">pstS</name>
    <name evidence="7" type="ORF">NZD86_10110</name>
</gene>
<organism evidence="7 8">
    <name type="scientific">Alicyclobacillus dauci</name>
    <dbReference type="NCBI Taxonomy" id="1475485"/>
    <lineage>
        <taxon>Bacteria</taxon>
        <taxon>Bacillati</taxon>
        <taxon>Bacillota</taxon>
        <taxon>Bacilli</taxon>
        <taxon>Bacillales</taxon>
        <taxon>Alicyclobacillaceae</taxon>
        <taxon>Alicyclobacillus</taxon>
    </lineage>
</organism>
<dbReference type="RefSeq" id="WP_268046385.1">
    <property type="nucleotide sequence ID" value="NZ_CP104064.1"/>
</dbReference>
<evidence type="ECO:0000256" key="3">
    <source>
        <dbReference type="ARBA" id="ARBA00022592"/>
    </source>
</evidence>
<evidence type="ECO:0000313" key="8">
    <source>
        <dbReference type="Proteomes" id="UP001164803"/>
    </source>
</evidence>
<evidence type="ECO:0000256" key="1">
    <source>
        <dbReference type="ARBA" id="ARBA00008725"/>
    </source>
</evidence>
<name>A0ABY6Z7C9_9BACL</name>
<comment type="similarity">
    <text evidence="1 4">Belongs to the PstS family.</text>
</comment>
<accession>A0ABY6Z7C9</accession>
<dbReference type="EMBL" id="CP104064">
    <property type="protein sequence ID" value="WAH38794.1"/>
    <property type="molecule type" value="Genomic_DNA"/>
</dbReference>
<dbReference type="PANTHER" id="PTHR42996:SF1">
    <property type="entry name" value="PHOSPHATE-BINDING PROTEIN PSTS"/>
    <property type="match status" value="1"/>
</dbReference>
<dbReference type="CDD" id="cd13565">
    <property type="entry name" value="PBP2_PstS"/>
    <property type="match status" value="1"/>
</dbReference>
<feature type="chain" id="PRO_5045779637" description="Phosphate-binding protein" evidence="5">
    <location>
        <begin position="36"/>
        <end position="381"/>
    </location>
</feature>
<keyword evidence="3 4" id="KW-0592">Phosphate transport</keyword>
<evidence type="ECO:0000256" key="4">
    <source>
        <dbReference type="PIRNR" id="PIRNR002756"/>
    </source>
</evidence>
<evidence type="ECO:0000259" key="6">
    <source>
        <dbReference type="Pfam" id="PF12849"/>
    </source>
</evidence>
<keyword evidence="8" id="KW-1185">Reference proteome</keyword>
<dbReference type="SUPFAM" id="SSF53850">
    <property type="entry name" value="Periplasmic binding protein-like II"/>
    <property type="match status" value="1"/>
</dbReference>
<keyword evidence="5" id="KW-0732">Signal</keyword>
<feature type="domain" description="PBP" evidence="6">
    <location>
        <begin position="50"/>
        <end position="345"/>
    </location>
</feature>
<dbReference type="Gene3D" id="3.40.190.10">
    <property type="entry name" value="Periplasmic binding protein-like II"/>
    <property type="match status" value="2"/>
</dbReference>